<comment type="caution">
    <text evidence="2">The sequence shown here is derived from an EMBL/GenBank/DDBJ whole genome shotgun (WGS) entry which is preliminary data.</text>
</comment>
<dbReference type="RefSeq" id="WP_047673712.1">
    <property type="nucleotide sequence ID" value="NZ_CM002918.1"/>
</dbReference>
<feature type="transmembrane region" description="Helical" evidence="1">
    <location>
        <begin position="28"/>
        <end position="45"/>
    </location>
</feature>
<gene>
    <name evidence="2" type="ORF">CMPG5300_2002</name>
</gene>
<dbReference type="AlphaFoldDB" id="A0AAW3FMH5"/>
<keyword evidence="1" id="KW-0472">Membrane</keyword>
<reference evidence="2 3" key="1">
    <citation type="journal article" date="2014" name="Genome Announc.">
        <title>Draft Genome Sequence of Lactobacillus plantarum CMPG5300, a Human Vaginal Isolate.</title>
        <authorList>
            <person name="Malik S."/>
            <person name="Siezen R.J."/>
            <person name="Renckens B."/>
            <person name="Vaneechoutte M."/>
            <person name="Vanderleyden J."/>
            <person name="Lebeer S."/>
        </authorList>
    </citation>
    <scope>NUCLEOTIDE SEQUENCE [LARGE SCALE GENOMIC DNA]</scope>
    <source>
        <strain evidence="2 3">CMPG5300</strain>
    </source>
</reference>
<evidence type="ECO:0000313" key="3">
    <source>
        <dbReference type="Proteomes" id="UP000029801"/>
    </source>
</evidence>
<evidence type="ECO:0000313" key="2">
    <source>
        <dbReference type="EMBL" id="KGH42505.1"/>
    </source>
</evidence>
<feature type="transmembrane region" description="Helical" evidence="1">
    <location>
        <begin position="6"/>
        <end position="23"/>
    </location>
</feature>
<proteinExistence type="predicted"/>
<sequence length="220" mass="25577">MWIDIIVAFLILVAIVLLCVFSLKIDLFLVSFMPLFLIILIKVTLESEKDSGESSLLSKVSGFFFSFKSIVFTGNFFWITILALCIVPIFIFWFHLSWRKKSSIVSFSVSKIEHLDDSIVSYVMTYIVPLTSLSYSSQLSEYVSNISLFILIMILYIRLDLVYLNPVLMLRWNIFRAVLDGENRFVITKLTYAQFDSKAKNEKTKYDFQKLSNSLYLLNR</sequence>
<organism evidence="2 3">
    <name type="scientific">Lactiplantibacillus plantarum CMPG5300</name>
    <dbReference type="NCBI Taxonomy" id="1304889"/>
    <lineage>
        <taxon>Bacteria</taxon>
        <taxon>Bacillati</taxon>
        <taxon>Bacillota</taxon>
        <taxon>Bacilli</taxon>
        <taxon>Lactobacillales</taxon>
        <taxon>Lactobacillaceae</taxon>
        <taxon>Lactiplantibacillus</taxon>
    </lineage>
</organism>
<evidence type="ECO:0000256" key="1">
    <source>
        <dbReference type="SAM" id="Phobius"/>
    </source>
</evidence>
<feature type="transmembrane region" description="Helical" evidence="1">
    <location>
        <begin position="142"/>
        <end position="164"/>
    </location>
</feature>
<dbReference type="EMBL" id="AXZV01000012">
    <property type="protein sequence ID" value="KGH42505.1"/>
    <property type="molecule type" value="Genomic_DNA"/>
</dbReference>
<feature type="transmembrane region" description="Helical" evidence="1">
    <location>
        <begin position="119"/>
        <end position="136"/>
    </location>
</feature>
<keyword evidence="1" id="KW-1133">Transmembrane helix</keyword>
<dbReference type="Proteomes" id="UP000029801">
    <property type="component" value="Chromosome"/>
</dbReference>
<feature type="transmembrane region" description="Helical" evidence="1">
    <location>
        <begin position="76"/>
        <end position="98"/>
    </location>
</feature>
<keyword evidence="1" id="KW-0812">Transmembrane</keyword>
<name>A0AAW3FMH5_LACPN</name>
<protein>
    <submittedName>
        <fullName evidence="2">Uncharacterized protein</fullName>
    </submittedName>
</protein>
<accession>A0AAW3FMH5</accession>